<reference evidence="4" key="3">
    <citation type="submission" date="2020-12" db="UniProtKB">
        <authorList>
            <consortium name="WormBaseParasite"/>
        </authorList>
    </citation>
    <scope>IDENTIFICATION</scope>
</reference>
<sequence>MVERAIKKLEEMISYATWNINTTADTKKKLIKMAMEEPENFNEEYNVILTTPDSMISEDLRLILSSLYKNNLLKKIIVDEAHLIFDQGLGFRPNYLKMLSYLNTIRRCQFIYCSGSVFDEAVRRIIRIFRLPEHTVIWGISYKQNIVITMIKKENLLDISDFMDRLIRLKILRQMCFENRPFRVVVIVRNIQKMPFCEELTLIKKEKAKARETYETSDFSAFITTAGNLIRVDLQACSVLLHHGLLTIISTYFQDIGRLNRSGDLVFSLIYSTSSAVSSLKKVLTIENFNMSCRRSVSVSSLSESGSIVQNTSLPKPTNELNWITCRTKMEDGNDMVEMAQAAFLNMLSKDATNCLPNPKFIKPYEVWDE</sequence>
<dbReference type="GeneID" id="36384470"/>
<organism evidence="2">
    <name type="scientific">Strongyloides ratti</name>
    <name type="common">Parasitic roundworm</name>
    <dbReference type="NCBI Taxonomy" id="34506"/>
    <lineage>
        <taxon>Eukaryota</taxon>
        <taxon>Metazoa</taxon>
        <taxon>Ecdysozoa</taxon>
        <taxon>Nematoda</taxon>
        <taxon>Chromadorea</taxon>
        <taxon>Rhabditida</taxon>
        <taxon>Tylenchina</taxon>
        <taxon>Panagrolaimomorpha</taxon>
        <taxon>Strongyloidoidea</taxon>
        <taxon>Strongyloididae</taxon>
        <taxon>Strongyloides</taxon>
    </lineage>
</organism>
<evidence type="ECO:0000259" key="1">
    <source>
        <dbReference type="PROSITE" id="PS51192"/>
    </source>
</evidence>
<keyword evidence="2" id="KW-0347">Helicase</keyword>
<dbReference type="Pfam" id="PF00270">
    <property type="entry name" value="DEAD"/>
    <property type="match status" value="1"/>
</dbReference>
<dbReference type="WBParaSite" id="SRAE_X000140800.1">
    <property type="protein sequence ID" value="SRAE_X000140800.1"/>
    <property type="gene ID" value="WBGene00266976"/>
</dbReference>
<dbReference type="CTD" id="36384470"/>
<evidence type="ECO:0000313" key="3">
    <source>
        <dbReference type="Proteomes" id="UP000035682"/>
    </source>
</evidence>
<gene>
    <name evidence="2 4 5" type="ORF">SRAE_X000140800</name>
</gene>
<name>A0A090KWP8_STRRB</name>
<dbReference type="SUPFAM" id="SSF52540">
    <property type="entry name" value="P-loop containing nucleoside triphosphate hydrolases"/>
    <property type="match status" value="1"/>
</dbReference>
<evidence type="ECO:0000313" key="4">
    <source>
        <dbReference type="WBParaSite" id="SRAE_X000140800.1"/>
    </source>
</evidence>
<dbReference type="AlphaFoldDB" id="A0A090KWP8"/>
<feature type="domain" description="Helicase ATP-binding" evidence="1">
    <location>
        <begin position="1"/>
        <end position="135"/>
    </location>
</feature>
<evidence type="ECO:0000313" key="5">
    <source>
        <dbReference type="WormBase" id="SRAE_X000140800"/>
    </source>
</evidence>
<dbReference type="PROSITE" id="PS51192">
    <property type="entry name" value="HELICASE_ATP_BIND_1"/>
    <property type="match status" value="1"/>
</dbReference>
<keyword evidence="2" id="KW-0067">ATP-binding</keyword>
<proteinExistence type="predicted"/>
<dbReference type="WormBase" id="SRAE_X000140800">
    <property type="protein sequence ID" value="SRP02031"/>
    <property type="gene ID" value="WBGene00266976"/>
</dbReference>
<dbReference type="GO" id="GO:0003676">
    <property type="term" value="F:nucleic acid binding"/>
    <property type="evidence" value="ECO:0007669"/>
    <property type="project" value="InterPro"/>
</dbReference>
<evidence type="ECO:0000313" key="2">
    <source>
        <dbReference type="EMBL" id="CEF59662.1"/>
    </source>
</evidence>
<dbReference type="GO" id="GO:0004386">
    <property type="term" value="F:helicase activity"/>
    <property type="evidence" value="ECO:0007669"/>
    <property type="project" value="UniProtKB-KW"/>
</dbReference>
<dbReference type="RefSeq" id="XP_024498873.1">
    <property type="nucleotide sequence ID" value="XM_024648608.1"/>
</dbReference>
<dbReference type="GO" id="GO:0016787">
    <property type="term" value="F:hydrolase activity"/>
    <property type="evidence" value="ECO:0007669"/>
    <property type="project" value="UniProtKB-KW"/>
</dbReference>
<reference evidence="2" key="1">
    <citation type="submission" date="2014-09" db="EMBL/GenBank/DDBJ databases">
        <authorList>
            <person name="Aslett A.Martin."/>
        </authorList>
    </citation>
    <scope>NUCLEOTIDE SEQUENCE</scope>
    <source>
        <strain evidence="2">ED321 Heterogonic</strain>
    </source>
</reference>
<protein>
    <submittedName>
        <fullName evidence="2">DNA/RNA helicase, DEAD/DEAH box type, N-terminal domain and Helicase, superfamily 1/2, ATP-binding domain and P-loop containing nucleoside triphosphate hydrolase domain-containing protein</fullName>
    </submittedName>
</protein>
<keyword evidence="2" id="KW-0378">Hydrolase</keyword>
<dbReference type="Gene3D" id="3.40.50.300">
    <property type="entry name" value="P-loop containing nucleotide triphosphate hydrolases"/>
    <property type="match status" value="1"/>
</dbReference>
<dbReference type="InterPro" id="IPR011545">
    <property type="entry name" value="DEAD/DEAH_box_helicase_dom"/>
</dbReference>
<keyword evidence="2" id="KW-0547">Nucleotide-binding</keyword>
<keyword evidence="3" id="KW-1185">Reference proteome</keyword>
<dbReference type="EMBL" id="LN609396">
    <property type="protein sequence ID" value="CEF59662.1"/>
    <property type="molecule type" value="Genomic_DNA"/>
</dbReference>
<dbReference type="InterPro" id="IPR027417">
    <property type="entry name" value="P-loop_NTPase"/>
</dbReference>
<accession>A0A090KWP8</accession>
<dbReference type="Proteomes" id="UP000035682">
    <property type="component" value="Unplaced"/>
</dbReference>
<dbReference type="GO" id="GO:0005524">
    <property type="term" value="F:ATP binding"/>
    <property type="evidence" value="ECO:0007669"/>
    <property type="project" value="UniProtKB-KW"/>
</dbReference>
<reference evidence="3" key="2">
    <citation type="submission" date="2014-09" db="EMBL/GenBank/DDBJ databases">
        <authorList>
            <person name="Martin A.A."/>
        </authorList>
    </citation>
    <scope>NUCLEOTIDE SEQUENCE</scope>
    <source>
        <strain evidence="3">ED321</strain>
    </source>
</reference>
<dbReference type="InterPro" id="IPR014001">
    <property type="entry name" value="Helicase_ATP-bd"/>
</dbReference>